<dbReference type="InterPro" id="IPR022453">
    <property type="entry name" value="Znf_MqsA-type"/>
</dbReference>
<dbReference type="InterPro" id="IPR022452">
    <property type="entry name" value="MqsA"/>
</dbReference>
<comment type="caution">
    <text evidence="1">The sequence shown here is derived from an EMBL/GenBank/DDBJ whole genome shotgun (WGS) entry which is preliminary data.</text>
</comment>
<dbReference type="InterPro" id="IPR001387">
    <property type="entry name" value="Cro/C1-type_HTH"/>
</dbReference>
<dbReference type="SUPFAM" id="SSF47413">
    <property type="entry name" value="lambda repressor-like DNA-binding domains"/>
    <property type="match status" value="1"/>
</dbReference>
<protein>
    <submittedName>
        <fullName evidence="1">Type II toxin-antitoxin system MqsA family antitoxin</fullName>
    </submittedName>
</protein>
<organism evidence="1 2">
    <name type="scientific">Rheinheimera tangshanensis</name>
    <dbReference type="NCBI Taxonomy" id="400153"/>
    <lineage>
        <taxon>Bacteria</taxon>
        <taxon>Pseudomonadati</taxon>
        <taxon>Pseudomonadota</taxon>
        <taxon>Gammaproteobacteria</taxon>
        <taxon>Chromatiales</taxon>
        <taxon>Chromatiaceae</taxon>
        <taxon>Rheinheimera</taxon>
    </lineage>
</organism>
<dbReference type="Pfam" id="PF15731">
    <property type="entry name" value="MqsA_antitoxin"/>
    <property type="match status" value="1"/>
</dbReference>
<dbReference type="InterPro" id="IPR032758">
    <property type="entry name" value="MqsA/HigA-2"/>
</dbReference>
<evidence type="ECO:0000313" key="1">
    <source>
        <dbReference type="EMBL" id="TXK79456.1"/>
    </source>
</evidence>
<dbReference type="CDD" id="cd00093">
    <property type="entry name" value="HTH_XRE"/>
    <property type="match status" value="1"/>
</dbReference>
<dbReference type="Proteomes" id="UP000321814">
    <property type="component" value="Unassembled WGS sequence"/>
</dbReference>
<dbReference type="Gene3D" id="1.10.260.40">
    <property type="entry name" value="lambda repressor-like DNA-binding domains"/>
    <property type="match status" value="1"/>
</dbReference>
<dbReference type="EMBL" id="VRLR01000010">
    <property type="protein sequence ID" value="TXK79456.1"/>
    <property type="molecule type" value="Genomic_DNA"/>
</dbReference>
<dbReference type="RefSeq" id="WP_147904871.1">
    <property type="nucleotide sequence ID" value="NZ_BAAAGC010000002.1"/>
</dbReference>
<name>A0A5C8LQ08_9GAMM</name>
<dbReference type="AlphaFoldDB" id="A0A5C8LQ08"/>
<proteinExistence type="predicted"/>
<reference evidence="1 2" key="1">
    <citation type="submission" date="2019-08" db="EMBL/GenBank/DDBJ databases">
        <title>Draft genome analysis of Rheinheimera tangshanensis isolated from the roots of fresh rice plants (Oryza sativa).</title>
        <authorList>
            <person name="Yu Q."/>
            <person name="Qi Y."/>
            <person name="Zhang H."/>
            <person name="Pu J."/>
        </authorList>
    </citation>
    <scope>NUCLEOTIDE SEQUENCE [LARGE SCALE GENOMIC DNA]</scope>
    <source>
        <strain evidence="1 2">JA3-B52</strain>
    </source>
</reference>
<dbReference type="Gene3D" id="3.10.20.860">
    <property type="match status" value="1"/>
</dbReference>
<dbReference type="NCBIfam" id="TIGR03830">
    <property type="entry name" value="CxxCG_CxxCG_HTH"/>
    <property type="match status" value="1"/>
</dbReference>
<keyword evidence="2" id="KW-1185">Reference proteome</keyword>
<dbReference type="GO" id="GO:0003677">
    <property type="term" value="F:DNA binding"/>
    <property type="evidence" value="ECO:0007669"/>
    <property type="project" value="InterPro"/>
</dbReference>
<dbReference type="NCBIfam" id="TIGR03831">
    <property type="entry name" value="YgiT_finger"/>
    <property type="match status" value="1"/>
</dbReference>
<dbReference type="InterPro" id="IPR010982">
    <property type="entry name" value="Lambda_DNA-bd_dom_sf"/>
</dbReference>
<dbReference type="OrthoDB" id="7349669at2"/>
<sequence length="144" mass="15463">MQGKDLCPLCGEGYLAHQRGSLLVDYKGQTAAIVSHFSVCDHCGSEQADAAQLRDNKRAMVAFKKQVDGFLTGAEVKAIREQLGITQAQAARVFGGGPVAFAKYEADDVTQSEAMDKLIRLSASSVDAFHILAEQVCLVQTSEI</sequence>
<evidence type="ECO:0000313" key="2">
    <source>
        <dbReference type="Proteomes" id="UP000321814"/>
    </source>
</evidence>
<gene>
    <name evidence="1" type="ORF">FU839_13970</name>
</gene>
<accession>A0A5C8LQ08</accession>